<dbReference type="Pfam" id="PF00733">
    <property type="entry name" value="Asn_synthase"/>
    <property type="match status" value="1"/>
</dbReference>
<keyword evidence="6" id="KW-0028">Amino-acid biosynthesis</keyword>
<name>A0ABN1UY99_9ACTN</name>
<dbReference type="Gene3D" id="3.60.20.10">
    <property type="entry name" value="Glutamine Phosphoribosylpyrophosphate, subunit 1, domain 1"/>
    <property type="match status" value="1"/>
</dbReference>
<keyword evidence="5" id="KW-0067">ATP-binding</keyword>
<dbReference type="CDD" id="cd00712">
    <property type="entry name" value="AsnB"/>
    <property type="match status" value="1"/>
</dbReference>
<dbReference type="InterPro" id="IPR051786">
    <property type="entry name" value="ASN_synthetase/amidase"/>
</dbReference>
<dbReference type="SUPFAM" id="SSF52402">
    <property type="entry name" value="Adenine nucleotide alpha hydrolases-like"/>
    <property type="match status" value="1"/>
</dbReference>
<proteinExistence type="inferred from homology"/>
<dbReference type="PROSITE" id="PS51278">
    <property type="entry name" value="GATASE_TYPE_2"/>
    <property type="match status" value="1"/>
</dbReference>
<dbReference type="EC" id="6.3.5.4" evidence="3"/>
<dbReference type="InterPro" id="IPR033738">
    <property type="entry name" value="AsnB_N"/>
</dbReference>
<evidence type="ECO:0000256" key="8">
    <source>
        <dbReference type="ARBA" id="ARBA00048741"/>
    </source>
</evidence>
<evidence type="ECO:0000256" key="3">
    <source>
        <dbReference type="ARBA" id="ARBA00012737"/>
    </source>
</evidence>
<comment type="similarity">
    <text evidence="2">Belongs to the asparagine synthetase family.</text>
</comment>
<gene>
    <name evidence="11" type="primary">asnB_3</name>
    <name evidence="11" type="ORF">GCM10009654_42960</name>
</gene>
<evidence type="ECO:0000259" key="10">
    <source>
        <dbReference type="PROSITE" id="PS51278"/>
    </source>
</evidence>
<dbReference type="PIRSF" id="PIRSF001589">
    <property type="entry name" value="Asn_synthetase_glu-h"/>
    <property type="match status" value="1"/>
</dbReference>
<keyword evidence="6" id="KW-0061">Asparagine biosynthesis</keyword>
<dbReference type="InterPro" id="IPR017932">
    <property type="entry name" value="GATase_2_dom"/>
</dbReference>
<dbReference type="Proteomes" id="UP001501371">
    <property type="component" value="Unassembled WGS sequence"/>
</dbReference>
<dbReference type="InterPro" id="IPR006426">
    <property type="entry name" value="Asn_synth_AEB"/>
</dbReference>
<comment type="caution">
    <text evidence="11">The sequence shown here is derived from an EMBL/GenBank/DDBJ whole genome shotgun (WGS) entry which is preliminary data.</text>
</comment>
<evidence type="ECO:0000256" key="4">
    <source>
        <dbReference type="ARBA" id="ARBA00022741"/>
    </source>
</evidence>
<evidence type="ECO:0000256" key="2">
    <source>
        <dbReference type="ARBA" id="ARBA00005752"/>
    </source>
</evidence>
<organism evidence="11 12">
    <name type="scientific">Streptomyces hebeiensis</name>
    <dbReference type="NCBI Taxonomy" id="229486"/>
    <lineage>
        <taxon>Bacteria</taxon>
        <taxon>Bacillati</taxon>
        <taxon>Actinomycetota</taxon>
        <taxon>Actinomycetes</taxon>
        <taxon>Kitasatosporales</taxon>
        <taxon>Streptomycetaceae</taxon>
        <taxon>Streptomyces</taxon>
    </lineage>
</organism>
<dbReference type="PANTHER" id="PTHR43284">
    <property type="entry name" value="ASPARAGINE SYNTHETASE (GLUTAMINE-HYDROLYZING)"/>
    <property type="match status" value="1"/>
</dbReference>
<accession>A0ABN1UY99</accession>
<feature type="region of interest" description="Disordered" evidence="9">
    <location>
        <begin position="635"/>
        <end position="655"/>
    </location>
</feature>
<dbReference type="InterPro" id="IPR029055">
    <property type="entry name" value="Ntn_hydrolases_N"/>
</dbReference>
<dbReference type="NCBIfam" id="TIGR01536">
    <property type="entry name" value="asn_synth_AEB"/>
    <property type="match status" value="1"/>
</dbReference>
<dbReference type="SUPFAM" id="SSF56235">
    <property type="entry name" value="N-terminal nucleophile aminohydrolases (Ntn hydrolases)"/>
    <property type="match status" value="1"/>
</dbReference>
<evidence type="ECO:0000256" key="7">
    <source>
        <dbReference type="ARBA" id="ARBA00022962"/>
    </source>
</evidence>
<reference evidence="11 12" key="1">
    <citation type="journal article" date="2019" name="Int. J. Syst. Evol. Microbiol.">
        <title>The Global Catalogue of Microorganisms (GCM) 10K type strain sequencing project: providing services to taxonomists for standard genome sequencing and annotation.</title>
        <authorList>
            <consortium name="The Broad Institute Genomics Platform"/>
            <consortium name="The Broad Institute Genome Sequencing Center for Infectious Disease"/>
            <person name="Wu L."/>
            <person name="Ma J."/>
        </authorList>
    </citation>
    <scope>NUCLEOTIDE SEQUENCE [LARGE SCALE GENOMIC DNA]</scope>
    <source>
        <strain evidence="11 12">JCM 12696</strain>
    </source>
</reference>
<dbReference type="EMBL" id="BAAAKV010000039">
    <property type="protein sequence ID" value="GAA1181186.1"/>
    <property type="molecule type" value="Genomic_DNA"/>
</dbReference>
<evidence type="ECO:0000256" key="1">
    <source>
        <dbReference type="ARBA" id="ARBA00005187"/>
    </source>
</evidence>
<evidence type="ECO:0000313" key="11">
    <source>
        <dbReference type="EMBL" id="GAA1181186.1"/>
    </source>
</evidence>
<protein>
    <recommendedName>
        <fullName evidence="3">asparagine synthase (glutamine-hydrolyzing)</fullName>
        <ecNumber evidence="3">6.3.5.4</ecNumber>
    </recommendedName>
</protein>
<comment type="catalytic activity">
    <reaction evidence="8">
        <text>L-aspartate + L-glutamine + ATP + H2O = L-asparagine + L-glutamate + AMP + diphosphate + H(+)</text>
        <dbReference type="Rhea" id="RHEA:12228"/>
        <dbReference type="ChEBI" id="CHEBI:15377"/>
        <dbReference type="ChEBI" id="CHEBI:15378"/>
        <dbReference type="ChEBI" id="CHEBI:29985"/>
        <dbReference type="ChEBI" id="CHEBI:29991"/>
        <dbReference type="ChEBI" id="CHEBI:30616"/>
        <dbReference type="ChEBI" id="CHEBI:33019"/>
        <dbReference type="ChEBI" id="CHEBI:58048"/>
        <dbReference type="ChEBI" id="CHEBI:58359"/>
        <dbReference type="ChEBI" id="CHEBI:456215"/>
        <dbReference type="EC" id="6.3.5.4"/>
    </reaction>
</comment>
<dbReference type="PANTHER" id="PTHR43284:SF1">
    <property type="entry name" value="ASPARAGINE SYNTHETASE"/>
    <property type="match status" value="1"/>
</dbReference>
<keyword evidence="7" id="KW-0315">Glutamine amidotransferase</keyword>
<evidence type="ECO:0000256" key="6">
    <source>
        <dbReference type="ARBA" id="ARBA00022888"/>
    </source>
</evidence>
<evidence type="ECO:0000313" key="12">
    <source>
        <dbReference type="Proteomes" id="UP001501371"/>
    </source>
</evidence>
<dbReference type="InterPro" id="IPR001962">
    <property type="entry name" value="Asn_synthase"/>
</dbReference>
<dbReference type="CDD" id="cd01991">
    <property type="entry name" value="Asn_synthase_B_C"/>
    <property type="match status" value="1"/>
</dbReference>
<sequence>MCGITGTYRWPDGKAVTDRLTETLAHRGPDGAGRYSHPAGDGEVHLGHRRLAIIDLSGTGAQPMVSGGLALTYNGELYNAPELRAELAAAGARFRGTSDTEVVLEAWRRWGTDCLPRLRGMFAFGIFDERTGDLVLARDQLGIKPLFLLRRGAGLVFASELKALAAATGGSLEVDHGALVASLLYYWVPDSRCAFREAEKLPPGSWLRCRPDGRVERGTYWNLRDVAAEGRERALTGDQPDLAAVVEESTRRHLLSDVPVATFLSGGLDSSYLTALAARHRPGISAYTIGFRPEDARFEAMPDDLRYARQVAERFGVDLHEIEIAPDVLDLLPRMTYHLDEPIGDPAAINTFLICSAAREAGVKVMLSGMGADELFAGYRKHLANLLALRYQRVPRALRRGVSGAVDRLPVATARRGYRSVRFAKRFLSFAGLPEETAFRRSYTMYDQDELLALVDPDLAGTVTDVLTEHADVYRDNDLDDFVNRMCLADARMFLPGLNLAYTDRSSMAASTEVRVPYVDVEVVEAAFAVPGERKIAGRQGKAVLKEAATSILPREIVYRPKGLFSAPLRAWMSRDLAPLVREVVHDGVLVSSGLLRRDALARMVAEDAAGQRDFSKHLWHVLTLEYWYRDATSGVRPEHSPGGVEDGSETRGLG</sequence>
<evidence type="ECO:0000256" key="9">
    <source>
        <dbReference type="SAM" id="MobiDB-lite"/>
    </source>
</evidence>
<feature type="domain" description="Glutamine amidotransferase type-2" evidence="10">
    <location>
        <begin position="2"/>
        <end position="212"/>
    </location>
</feature>
<keyword evidence="12" id="KW-1185">Reference proteome</keyword>
<dbReference type="Pfam" id="PF13537">
    <property type="entry name" value="GATase_7"/>
    <property type="match status" value="1"/>
</dbReference>
<comment type="pathway">
    <text evidence="1">Amino-acid biosynthesis; L-asparagine biosynthesis; L-asparagine from L-aspartate (L-Gln route): step 1/1.</text>
</comment>
<evidence type="ECO:0000256" key="5">
    <source>
        <dbReference type="ARBA" id="ARBA00022840"/>
    </source>
</evidence>
<dbReference type="InterPro" id="IPR014729">
    <property type="entry name" value="Rossmann-like_a/b/a_fold"/>
</dbReference>
<keyword evidence="4" id="KW-0547">Nucleotide-binding</keyword>
<dbReference type="Gene3D" id="3.40.50.620">
    <property type="entry name" value="HUPs"/>
    <property type="match status" value="1"/>
</dbReference>